<dbReference type="EMBL" id="JAULSR010000001">
    <property type="protein sequence ID" value="KAK0637029.1"/>
    <property type="molecule type" value="Genomic_DNA"/>
</dbReference>
<evidence type="ECO:0000313" key="8">
    <source>
        <dbReference type="Proteomes" id="UP001174934"/>
    </source>
</evidence>
<dbReference type="GO" id="GO:0005634">
    <property type="term" value="C:nucleus"/>
    <property type="evidence" value="ECO:0007669"/>
    <property type="project" value="UniProtKB-SubCell"/>
</dbReference>
<dbReference type="Proteomes" id="UP001174934">
    <property type="component" value="Unassembled WGS sequence"/>
</dbReference>
<dbReference type="InterPro" id="IPR012295">
    <property type="entry name" value="TBP_dom_sf"/>
</dbReference>
<protein>
    <recommendedName>
        <fullName evidence="9">TATA-box-binding protein</fullName>
    </recommendedName>
</protein>
<comment type="caution">
    <text evidence="7">The sequence shown here is derived from an EMBL/GenBank/DDBJ whole genome shotgun (WGS) entry which is preliminary data.</text>
</comment>
<evidence type="ECO:0000256" key="4">
    <source>
        <dbReference type="ARBA" id="ARBA00023125"/>
    </source>
</evidence>
<dbReference type="Pfam" id="PF00352">
    <property type="entry name" value="TBP"/>
    <property type="match status" value="2"/>
</dbReference>
<name>A0AA39XN83_9PEZI</name>
<keyword evidence="5" id="KW-0804">Transcription</keyword>
<comment type="similarity">
    <text evidence="2">Belongs to the TBP family.</text>
</comment>
<gene>
    <name evidence="7" type="ORF">B0T17DRAFT_479348</name>
</gene>
<evidence type="ECO:0000256" key="3">
    <source>
        <dbReference type="ARBA" id="ARBA00023015"/>
    </source>
</evidence>
<evidence type="ECO:0000256" key="5">
    <source>
        <dbReference type="ARBA" id="ARBA00023163"/>
    </source>
</evidence>
<dbReference type="GO" id="GO:0003677">
    <property type="term" value="F:DNA binding"/>
    <property type="evidence" value="ECO:0007669"/>
    <property type="project" value="UniProtKB-KW"/>
</dbReference>
<dbReference type="GO" id="GO:0006352">
    <property type="term" value="P:DNA-templated transcription initiation"/>
    <property type="evidence" value="ECO:0007669"/>
    <property type="project" value="InterPro"/>
</dbReference>
<feature type="non-terminal residue" evidence="7">
    <location>
        <position position="1"/>
    </location>
</feature>
<accession>A0AA39XN83</accession>
<evidence type="ECO:0000256" key="2">
    <source>
        <dbReference type="ARBA" id="ARBA00005560"/>
    </source>
</evidence>
<evidence type="ECO:0000256" key="6">
    <source>
        <dbReference type="ARBA" id="ARBA00023242"/>
    </source>
</evidence>
<reference evidence="7" key="1">
    <citation type="submission" date="2023-06" db="EMBL/GenBank/DDBJ databases">
        <title>Genome-scale phylogeny and comparative genomics of the fungal order Sordariales.</title>
        <authorList>
            <consortium name="Lawrence Berkeley National Laboratory"/>
            <person name="Hensen N."/>
            <person name="Bonometti L."/>
            <person name="Westerberg I."/>
            <person name="Brannstrom I.O."/>
            <person name="Guillou S."/>
            <person name="Cros-Aarteil S."/>
            <person name="Calhoun S."/>
            <person name="Haridas S."/>
            <person name="Kuo A."/>
            <person name="Mondo S."/>
            <person name="Pangilinan J."/>
            <person name="Riley R."/>
            <person name="LaButti K."/>
            <person name="Andreopoulos B."/>
            <person name="Lipzen A."/>
            <person name="Chen C."/>
            <person name="Yanf M."/>
            <person name="Daum C."/>
            <person name="Ng V."/>
            <person name="Clum A."/>
            <person name="Steindorff A."/>
            <person name="Ohm R."/>
            <person name="Martin F."/>
            <person name="Silar P."/>
            <person name="Natvig D."/>
            <person name="Lalanne C."/>
            <person name="Gautier V."/>
            <person name="Ament-velasquez S.L."/>
            <person name="Kruys A."/>
            <person name="Hutchinson M.I."/>
            <person name="Powell A.J."/>
            <person name="Barry K."/>
            <person name="Miller A.N."/>
            <person name="Grigoriev I.V."/>
            <person name="Debuchy R."/>
            <person name="Gladieux P."/>
            <person name="Thoren M.H."/>
            <person name="Johannesson H."/>
        </authorList>
    </citation>
    <scope>NUCLEOTIDE SEQUENCE</scope>
    <source>
        <strain evidence="7">SMH3391-2</strain>
    </source>
</reference>
<proteinExistence type="inferred from homology"/>
<dbReference type="Gene3D" id="3.30.310.10">
    <property type="entry name" value="TATA-Binding Protein"/>
    <property type="match status" value="2"/>
</dbReference>
<dbReference type="SUPFAM" id="SSF55945">
    <property type="entry name" value="TATA-box binding protein-like"/>
    <property type="match status" value="2"/>
</dbReference>
<feature type="non-terminal residue" evidence="7">
    <location>
        <position position="169"/>
    </location>
</feature>
<sequence>NIIATVNLDCRIDLKLLSKHARNIEYNPKRFGAAVVRVRDPRTTALIWANGKMTLTGAKTVELAHYAARKHARIIQKMGFNTKFKDFKVVNVVGTATLPFGIRLEGLVANYHNFAFYEPELFPGLVFRSITPKCTFLVFYNGKIVLTGAATVDDLYDAWQRFYPILLDY</sequence>
<evidence type="ECO:0000256" key="1">
    <source>
        <dbReference type="ARBA" id="ARBA00004123"/>
    </source>
</evidence>
<evidence type="ECO:0000313" key="7">
    <source>
        <dbReference type="EMBL" id="KAK0637029.1"/>
    </source>
</evidence>
<comment type="subcellular location">
    <subcellularLocation>
        <location evidence="1">Nucleus</location>
    </subcellularLocation>
</comment>
<keyword evidence="3" id="KW-0805">Transcription regulation</keyword>
<dbReference type="PRINTS" id="PR00686">
    <property type="entry name" value="TIFACTORIID"/>
</dbReference>
<keyword evidence="8" id="KW-1185">Reference proteome</keyword>
<organism evidence="7 8">
    <name type="scientific">Bombardia bombarda</name>
    <dbReference type="NCBI Taxonomy" id="252184"/>
    <lineage>
        <taxon>Eukaryota</taxon>
        <taxon>Fungi</taxon>
        <taxon>Dikarya</taxon>
        <taxon>Ascomycota</taxon>
        <taxon>Pezizomycotina</taxon>
        <taxon>Sordariomycetes</taxon>
        <taxon>Sordariomycetidae</taxon>
        <taxon>Sordariales</taxon>
        <taxon>Lasiosphaeriaceae</taxon>
        <taxon>Bombardia</taxon>
    </lineage>
</organism>
<dbReference type="AlphaFoldDB" id="A0AA39XN83"/>
<dbReference type="FunFam" id="3.30.310.10:FF:000005">
    <property type="entry name" value="TATA box-binding protein-like 1"/>
    <property type="match status" value="1"/>
</dbReference>
<evidence type="ECO:0008006" key="9">
    <source>
        <dbReference type="Google" id="ProtNLM"/>
    </source>
</evidence>
<keyword evidence="6" id="KW-0539">Nucleus</keyword>
<keyword evidence="4" id="KW-0238">DNA-binding</keyword>
<dbReference type="CDD" id="cd00652">
    <property type="entry name" value="TBP_TLF"/>
    <property type="match status" value="1"/>
</dbReference>
<dbReference type="PANTHER" id="PTHR10126">
    <property type="entry name" value="TATA-BOX BINDING PROTEIN"/>
    <property type="match status" value="1"/>
</dbReference>
<dbReference type="InterPro" id="IPR000814">
    <property type="entry name" value="TBP"/>
</dbReference>